<feature type="domain" description="Gfo/Idh/MocA-like oxidoreductase N-terminal" evidence="1">
    <location>
        <begin position="27"/>
        <end position="143"/>
    </location>
</feature>
<gene>
    <name evidence="3" type="ORF">GCM10007320_28810</name>
</gene>
<protein>
    <submittedName>
        <fullName evidence="3">Oxidoreductase</fullName>
    </submittedName>
</protein>
<keyword evidence="4" id="KW-1185">Reference proteome</keyword>
<evidence type="ECO:0000313" key="4">
    <source>
        <dbReference type="Proteomes" id="UP000626210"/>
    </source>
</evidence>
<sequence length="372" mass="39386">MRRRPAALASAADPRFTAQMQTPRKTRIAVAGAGLIGRAHMGVAQASPRCTLSAIVDPAPAAAALAAQAGVALYGSIEELLARDRPDGLVLATPNALHVPQALQCIEAGLPVLLEKPVATTVAEGARLLHRVEATGARVLVGHHRAHSPIMATARQVIDAGQLGRLVAVMGSAVFFKPAQYFADAPWRREPGGGPILLNMIHEVHSLRMLCGEIAAVQAFKSHAVRGFAVEDTVAINLRFASGALGTFMLSDTAACARSWEQTSRENPAYASADDEDCYVITGTNGSLSVPTMRLRTYPGPQDRSWWKPFDAATVGLVREDPLKLQMEHFGAVVRGEVQPLVTARDGLLNLRVTEAIAAAAQSGGVVEIPLT</sequence>
<comment type="caution">
    <text evidence="3">The sequence shown here is derived from an EMBL/GenBank/DDBJ whole genome shotgun (WGS) entry which is preliminary data.</text>
</comment>
<dbReference type="InterPro" id="IPR055170">
    <property type="entry name" value="GFO_IDH_MocA-like_dom"/>
</dbReference>
<organism evidence="3 4">
    <name type="scientific">Pseudorhodoferax aquiterrae</name>
    <dbReference type="NCBI Taxonomy" id="747304"/>
    <lineage>
        <taxon>Bacteria</taxon>
        <taxon>Pseudomonadati</taxon>
        <taxon>Pseudomonadota</taxon>
        <taxon>Betaproteobacteria</taxon>
        <taxon>Burkholderiales</taxon>
        <taxon>Comamonadaceae</taxon>
    </lineage>
</organism>
<dbReference type="Gene3D" id="3.40.50.720">
    <property type="entry name" value="NAD(P)-binding Rossmann-like Domain"/>
    <property type="match status" value="1"/>
</dbReference>
<name>A0ABQ3G2W2_9BURK</name>
<dbReference type="EMBL" id="BMYK01000007">
    <property type="protein sequence ID" value="GHC84418.1"/>
    <property type="molecule type" value="Genomic_DNA"/>
</dbReference>
<dbReference type="PANTHER" id="PTHR43377">
    <property type="entry name" value="BILIVERDIN REDUCTASE A"/>
    <property type="match status" value="1"/>
</dbReference>
<proteinExistence type="predicted"/>
<dbReference type="Proteomes" id="UP000626210">
    <property type="component" value="Unassembled WGS sequence"/>
</dbReference>
<dbReference type="SUPFAM" id="SSF55347">
    <property type="entry name" value="Glyceraldehyde-3-phosphate dehydrogenase-like, C-terminal domain"/>
    <property type="match status" value="1"/>
</dbReference>
<reference evidence="4" key="1">
    <citation type="journal article" date="2019" name="Int. J. Syst. Evol. Microbiol.">
        <title>The Global Catalogue of Microorganisms (GCM) 10K type strain sequencing project: providing services to taxonomists for standard genome sequencing and annotation.</title>
        <authorList>
            <consortium name="The Broad Institute Genomics Platform"/>
            <consortium name="The Broad Institute Genome Sequencing Center for Infectious Disease"/>
            <person name="Wu L."/>
            <person name="Ma J."/>
        </authorList>
    </citation>
    <scope>NUCLEOTIDE SEQUENCE [LARGE SCALE GENOMIC DNA]</scope>
    <source>
        <strain evidence="4">KCTC 23314</strain>
    </source>
</reference>
<dbReference type="PANTHER" id="PTHR43377:SF8">
    <property type="entry name" value="BLR3664 PROTEIN"/>
    <property type="match status" value="1"/>
</dbReference>
<feature type="domain" description="GFO/IDH/MocA-like oxidoreductase" evidence="2">
    <location>
        <begin position="152"/>
        <end position="288"/>
    </location>
</feature>
<dbReference type="SUPFAM" id="SSF51735">
    <property type="entry name" value="NAD(P)-binding Rossmann-fold domains"/>
    <property type="match status" value="1"/>
</dbReference>
<evidence type="ECO:0000313" key="3">
    <source>
        <dbReference type="EMBL" id="GHC84418.1"/>
    </source>
</evidence>
<dbReference type="InterPro" id="IPR051450">
    <property type="entry name" value="Gfo/Idh/MocA_Oxidoreductases"/>
</dbReference>
<dbReference type="Pfam" id="PF22725">
    <property type="entry name" value="GFO_IDH_MocA_C3"/>
    <property type="match status" value="1"/>
</dbReference>
<dbReference type="Gene3D" id="3.30.360.10">
    <property type="entry name" value="Dihydrodipicolinate Reductase, domain 2"/>
    <property type="match status" value="1"/>
</dbReference>
<dbReference type="Pfam" id="PF01408">
    <property type="entry name" value="GFO_IDH_MocA"/>
    <property type="match status" value="1"/>
</dbReference>
<evidence type="ECO:0000259" key="2">
    <source>
        <dbReference type="Pfam" id="PF22725"/>
    </source>
</evidence>
<dbReference type="InterPro" id="IPR036291">
    <property type="entry name" value="NAD(P)-bd_dom_sf"/>
</dbReference>
<evidence type="ECO:0000259" key="1">
    <source>
        <dbReference type="Pfam" id="PF01408"/>
    </source>
</evidence>
<dbReference type="InterPro" id="IPR000683">
    <property type="entry name" value="Gfo/Idh/MocA-like_OxRdtase_N"/>
</dbReference>
<accession>A0ABQ3G2W2</accession>